<feature type="domain" description="GLUG" evidence="3">
    <location>
        <begin position="1050"/>
        <end position="1069"/>
    </location>
</feature>
<dbReference type="InterPro" id="IPR026453">
    <property type="entry name" value="PGF_pre_PGF"/>
</dbReference>
<proteinExistence type="predicted"/>
<keyword evidence="2" id="KW-0812">Transmembrane</keyword>
<keyword evidence="5" id="KW-1185">Reference proteome</keyword>
<gene>
    <name evidence="4" type="ordered locus">Mzhil_0130</name>
</gene>
<dbReference type="OrthoDB" id="103676at2157"/>
<name>F7XMY7_METZD</name>
<dbReference type="NCBIfam" id="TIGR04213">
    <property type="entry name" value="PGF_pre_PGF"/>
    <property type="match status" value="1"/>
</dbReference>
<dbReference type="Proteomes" id="UP000006622">
    <property type="component" value="Chromosome"/>
</dbReference>
<evidence type="ECO:0000256" key="1">
    <source>
        <dbReference type="SAM" id="MobiDB-lite"/>
    </source>
</evidence>
<evidence type="ECO:0000313" key="4">
    <source>
        <dbReference type="EMBL" id="AEH60010.1"/>
    </source>
</evidence>
<dbReference type="InterPro" id="IPR011493">
    <property type="entry name" value="GLUG"/>
</dbReference>
<dbReference type="HOGENOM" id="CLU_239902_0_0_2"/>
<sequence precursor="true">MTKYTSLIFRNVLNMVSFKNVLLLCMALFLITFSFVGQGAAIGFSGEGDGTPGNPYQITNVDQLQEVRYDLGANYTLMNDIDATETKEWYDSHSVGFIPIGNPTDGGFTGSFDGQNYTIMHLYIDKPEITFGIGLFGTIGVGGEINNVNLRNAQISGSNIVGTLAGKNKGKINNSHSLGYILADGNIGGLVGTNKGDIENSFVYTMIEGESVIGGIVGQNHGNILNSYVICNINGTGHMIGGLVGQNIDTGNIERTYVMSGEYVKGSLYVGGLVGRNHGSVVDSYSSTNVQDTGTAVGGLIGYNVEEDGTIINSYWNIDATDVTDSDGGYGITTEDLKYPNTKNTLDSWDFTGDWSTHRSVNDGYPYLEPLFDSYAVFGSGDGTVELPYIIGDIEELQAMDIFLDAHYRLSNDIDASGTTDWYDGKGFNPIGSEGDEFTGTFDGFDHIITGLHINRPTDDHVGVFGVTDSIVEIKNVGLIDATITGSDRVGGLVGENSGYIEKSYVTGTIFGNNRVAGLVGENAGSIERSYTNGCINGNNDVGGLVGRNINSGTIDDSYANACVNGNDFIGGLVGYNFENIEGSYSTGNVNGNDYVGGLVGLNDADGVIMNTYSIGEVYGNYNTGGLIGENIGIVDISYWNIETSGLIESSGGYGDTTENLTYPKSLDTFNFDSNLDWEYHPSVNNGYPYIDSLFESYQLFENGDGTTESPYEISTVEELQAMEFGLDKHYILVNDIDASVTETWDNGQGFTPIGYLSNEFTGTFDGQGFEISDLYINRSNEDGIGLFGTTNSGAEISNIGLINVNIMGRENVGALVGWNKDGTIDNSFSTGIVQGVAFVGGLVGSEGGMLLTIKNSYSTCDVSGDFFAGGLVGMNAGLVKNSYATGDVNGIERVGGLVGMNEGHVENSYANGDVNGIDRVGGLVGMSEGYIEDSHANGDVFGDKRVGGLVGMNVGFIENSYATGKIFSSDIAGGLVGINMAYQDYKGEIINSHATGDIIINFDGDLTDDIQLIGGLVGHNMGNVTDSEFIGNIDISINGNVSTNKITEIGGLIGYNEFGNITNSHSNGEMNIEIIGNHTINSYMEFSRIGGFIGYNDDGNVDDSSSNVDINIDINGFMDHSYIRLIGGFIGENDGDISNSYSKGSLNLSVNEYLQNAGISFIGGFIGVNGNDKTGGDILNSNSSFDINLEFNDDFIGSFINNVGGFSGVNFDGDINDTYSDSKININILGDEKIYDGNIRCGIEFIGGHTGFIVLSNENINIVNSYSTGDIGINILGDNSIKPDDVFYIDYPRQGVRFVGGFAGLTFTPDSELTNVFSTGDVIISSNYSNIIGGLVGYSMNSFINESFSTGNVQGGDYVGGLVGVELGTFLGNTIYNSHSSGDVIGNNSVGGLVGIILDGGNVTNSYSIGNVVGSGEDVGGLVGNKTDGTILSSYWDIDTSGQTIGVGNMSEYANVTGISTSNMKQVSTFEPNWNFTNVWNIDSLVNDGYPYLLSMYDHYEVLEPKPEPKPDSSSSMRSSVSPPYDDADNIEHSASSSQRVIPGRTTTFNIVSDDVPVTEISFNSKRDEGRVISNVQTLRERPANVPESTGKVYSYLNIGVGRSGTINQDTADNILIYFRVSKDWVEQENIDETTIRKEKYENGAWNRLPTEQTGEDDRFYYFVAENTGFSIFSINGDELAGDVVSEPKEEPGIESEPLDDTVQGEFPVTIILIALLMISVIALVGIKYKNR</sequence>
<accession>F7XMY7</accession>
<organism evidence="4 5">
    <name type="scientific">Methanosalsum zhilinae (strain DSM 4017 / NBRC 107636 / OCM 62 / WeN5)</name>
    <name type="common">Methanohalophilus zhilinae</name>
    <dbReference type="NCBI Taxonomy" id="679901"/>
    <lineage>
        <taxon>Archaea</taxon>
        <taxon>Methanobacteriati</taxon>
        <taxon>Methanobacteriota</taxon>
        <taxon>Stenosarchaea group</taxon>
        <taxon>Methanomicrobia</taxon>
        <taxon>Methanosarcinales</taxon>
        <taxon>Methanosarcinaceae</taxon>
        <taxon>Methanosalsum</taxon>
    </lineage>
</organism>
<feature type="region of interest" description="Disordered" evidence="1">
    <location>
        <begin position="1506"/>
        <end position="1543"/>
    </location>
</feature>
<feature type="domain" description="GLUG" evidence="3">
    <location>
        <begin position="894"/>
        <end position="916"/>
    </location>
</feature>
<feature type="domain" description="GLUG" evidence="3">
    <location>
        <begin position="1089"/>
        <end position="1112"/>
    </location>
</feature>
<dbReference type="RefSeq" id="WP_013897449.1">
    <property type="nucleotide sequence ID" value="NC_015676.1"/>
</dbReference>
<dbReference type="GeneID" id="10821726"/>
<reference evidence="4 5" key="1">
    <citation type="submission" date="2010-07" db="EMBL/GenBank/DDBJ databases">
        <title>The complete genome of Methanosalsum zhilinae DSM 4017.</title>
        <authorList>
            <consortium name="US DOE Joint Genome Institute (JGI-PGF)"/>
            <person name="Lucas S."/>
            <person name="Copeland A."/>
            <person name="Lapidus A."/>
            <person name="Glavina del Rio T."/>
            <person name="Dalin E."/>
            <person name="Tice H."/>
            <person name="Bruce D."/>
            <person name="Goodwin L."/>
            <person name="Pitluck S."/>
            <person name="Kyrpides N."/>
            <person name="Mavromatis K."/>
            <person name="Ovchinnikova G."/>
            <person name="Daligault H."/>
            <person name="Detter J.C."/>
            <person name="Han C."/>
            <person name="Tapia R."/>
            <person name="Larimer F."/>
            <person name="Land M."/>
            <person name="Hauser L."/>
            <person name="Markowitz V."/>
            <person name="Cheng J.-F."/>
            <person name="Hugenholtz P."/>
            <person name="Woyke T."/>
            <person name="Wu D."/>
            <person name="Spring S."/>
            <person name="Schueler E."/>
            <person name="Brambilla E."/>
            <person name="Klenk H.-P."/>
            <person name="Eisen J.A."/>
        </authorList>
    </citation>
    <scope>NUCLEOTIDE SEQUENCE [LARGE SCALE GENOMIC DNA]</scope>
    <source>
        <strain evidence="5">DSM 4017 / NBRC 107636 / OCM 62 / WeN5</strain>
    </source>
</reference>
<dbReference type="EMBL" id="CP002101">
    <property type="protein sequence ID" value="AEH60010.1"/>
    <property type="molecule type" value="Genomic_DNA"/>
</dbReference>
<evidence type="ECO:0000259" key="3">
    <source>
        <dbReference type="Pfam" id="PF07581"/>
    </source>
</evidence>
<keyword evidence="2" id="KW-1133">Transmembrane helix</keyword>
<protein>
    <recommendedName>
        <fullName evidence="3">GLUG domain-containing protein</fullName>
    </recommendedName>
</protein>
<dbReference type="Gene3D" id="2.160.20.110">
    <property type="match status" value="7"/>
</dbReference>
<feature type="domain" description="GLUG" evidence="3">
    <location>
        <begin position="973"/>
        <end position="1000"/>
    </location>
</feature>
<dbReference type="Pfam" id="PF07581">
    <property type="entry name" value="Glug"/>
    <property type="match status" value="4"/>
</dbReference>
<feature type="compositionally biased region" description="Polar residues" evidence="1">
    <location>
        <begin position="1534"/>
        <end position="1543"/>
    </location>
</feature>
<evidence type="ECO:0000256" key="2">
    <source>
        <dbReference type="SAM" id="Phobius"/>
    </source>
</evidence>
<dbReference type="KEGG" id="mzh:Mzhil_0130"/>
<keyword evidence="2" id="KW-0472">Membrane</keyword>
<feature type="transmembrane region" description="Helical" evidence="2">
    <location>
        <begin position="1708"/>
        <end position="1728"/>
    </location>
</feature>
<feature type="compositionally biased region" description="Low complexity" evidence="1">
    <location>
        <begin position="1513"/>
        <end position="1525"/>
    </location>
</feature>
<evidence type="ECO:0000313" key="5">
    <source>
        <dbReference type="Proteomes" id="UP000006622"/>
    </source>
</evidence>